<proteinExistence type="predicted"/>
<feature type="domain" description="Metallo-beta-lactamase" evidence="5">
    <location>
        <begin position="31"/>
        <end position="211"/>
    </location>
</feature>
<evidence type="ECO:0000313" key="7">
    <source>
        <dbReference type="Proteomes" id="UP000625079"/>
    </source>
</evidence>
<keyword evidence="2" id="KW-0479">Metal-binding</keyword>
<name>A0AA88B8S7_9BRAD</name>
<evidence type="ECO:0000256" key="2">
    <source>
        <dbReference type="ARBA" id="ARBA00022723"/>
    </source>
</evidence>
<evidence type="ECO:0000256" key="4">
    <source>
        <dbReference type="ARBA" id="ARBA00022833"/>
    </source>
</evidence>
<dbReference type="Pfam" id="PF00753">
    <property type="entry name" value="Lactamase_B"/>
    <property type="match status" value="1"/>
</dbReference>
<dbReference type="SUPFAM" id="SSF56281">
    <property type="entry name" value="Metallo-hydrolase/oxidoreductase"/>
    <property type="match status" value="1"/>
</dbReference>
<dbReference type="PANTHER" id="PTHR46233:SF3">
    <property type="entry name" value="HYDROXYACYLGLUTATHIONE HYDROLASE GLOC"/>
    <property type="match status" value="1"/>
</dbReference>
<protein>
    <submittedName>
        <fullName evidence="6">Hydrolase</fullName>
    </submittedName>
</protein>
<evidence type="ECO:0000256" key="1">
    <source>
        <dbReference type="ARBA" id="ARBA00001947"/>
    </source>
</evidence>
<dbReference type="InterPro" id="IPR051453">
    <property type="entry name" value="MBL_Glyoxalase_II"/>
</dbReference>
<dbReference type="Proteomes" id="UP000625079">
    <property type="component" value="Unassembled WGS sequence"/>
</dbReference>
<dbReference type="GO" id="GO:0046872">
    <property type="term" value="F:metal ion binding"/>
    <property type="evidence" value="ECO:0007669"/>
    <property type="project" value="UniProtKB-KW"/>
</dbReference>
<keyword evidence="4" id="KW-0862">Zinc</keyword>
<dbReference type="CDD" id="cd07737">
    <property type="entry name" value="YcbL-like_MBL-fold"/>
    <property type="match status" value="1"/>
</dbReference>
<dbReference type="InterPro" id="IPR001279">
    <property type="entry name" value="Metallo-B-lactamas"/>
</dbReference>
<dbReference type="GO" id="GO:0016787">
    <property type="term" value="F:hydrolase activity"/>
    <property type="evidence" value="ECO:0007669"/>
    <property type="project" value="UniProtKB-KW"/>
</dbReference>
<keyword evidence="3 6" id="KW-0378">Hydrolase</keyword>
<sequence length="231" mass="24425">MAKIGIVAPMTEQNETQAKAGAIIVPVTLFEQNCTIIWDEPSKKAVVIDPGGDVPKILEAIKQTGVTVEKIWLTHGHIDHVGGAADLRDALKVPIEGPHLADKFLLDAVVESGARFGMTGLRNFAPDRWLEEGDSVSIGGLTFDILHCPGHSPGSVVFFNGDLRFAHVGDVLFAGSVGRTDLPGGSHATLINSIKTKLLPLGDDVGFICGHGAGSSIGQERMTNPFITGEM</sequence>
<evidence type="ECO:0000256" key="3">
    <source>
        <dbReference type="ARBA" id="ARBA00022801"/>
    </source>
</evidence>
<dbReference type="EMBL" id="BMHC01000013">
    <property type="protein sequence ID" value="GGI28965.1"/>
    <property type="molecule type" value="Genomic_DNA"/>
</dbReference>
<dbReference type="Gene3D" id="3.60.15.10">
    <property type="entry name" value="Ribonuclease Z/Hydroxyacylglutathione hydrolase-like"/>
    <property type="match status" value="1"/>
</dbReference>
<comment type="cofactor">
    <cofactor evidence="1">
        <name>Zn(2+)</name>
        <dbReference type="ChEBI" id="CHEBI:29105"/>
    </cofactor>
</comment>
<dbReference type="PANTHER" id="PTHR46233">
    <property type="entry name" value="HYDROXYACYLGLUTATHIONE HYDROLASE GLOC"/>
    <property type="match status" value="1"/>
</dbReference>
<organism evidence="6 7">
    <name type="scientific">Bradyrhizobium guangdongense</name>
    <dbReference type="NCBI Taxonomy" id="1325090"/>
    <lineage>
        <taxon>Bacteria</taxon>
        <taxon>Pseudomonadati</taxon>
        <taxon>Pseudomonadota</taxon>
        <taxon>Alphaproteobacteria</taxon>
        <taxon>Hyphomicrobiales</taxon>
        <taxon>Nitrobacteraceae</taxon>
        <taxon>Bradyrhizobium</taxon>
    </lineage>
</organism>
<reference evidence="6" key="1">
    <citation type="journal article" date="2014" name="Int. J. Syst. Evol. Microbiol.">
        <title>Complete genome sequence of Corynebacterium casei LMG S-19264T (=DSM 44701T), isolated from a smear-ripened cheese.</title>
        <authorList>
            <consortium name="US DOE Joint Genome Institute (JGI-PGF)"/>
            <person name="Walter F."/>
            <person name="Albersmeier A."/>
            <person name="Kalinowski J."/>
            <person name="Ruckert C."/>
        </authorList>
    </citation>
    <scope>NUCLEOTIDE SEQUENCE</scope>
    <source>
        <strain evidence="6">CGMCC 1.15034</strain>
    </source>
</reference>
<evidence type="ECO:0000313" key="6">
    <source>
        <dbReference type="EMBL" id="GGI28965.1"/>
    </source>
</evidence>
<accession>A0AA88B8S7</accession>
<reference evidence="6" key="2">
    <citation type="submission" date="2022-12" db="EMBL/GenBank/DDBJ databases">
        <authorList>
            <person name="Sun Q."/>
            <person name="Zhou Y."/>
        </authorList>
    </citation>
    <scope>NUCLEOTIDE SEQUENCE</scope>
    <source>
        <strain evidence="6">CGMCC 1.15034</strain>
    </source>
</reference>
<dbReference type="InterPro" id="IPR036866">
    <property type="entry name" value="RibonucZ/Hydroxyglut_hydro"/>
</dbReference>
<dbReference type="AlphaFoldDB" id="A0AA88B8S7"/>
<dbReference type="SMART" id="SM00849">
    <property type="entry name" value="Lactamase_B"/>
    <property type="match status" value="1"/>
</dbReference>
<evidence type="ECO:0000259" key="5">
    <source>
        <dbReference type="SMART" id="SM00849"/>
    </source>
</evidence>
<gene>
    <name evidence="6" type="ORF">GCM10010987_52040</name>
</gene>
<comment type="caution">
    <text evidence="6">The sequence shown here is derived from an EMBL/GenBank/DDBJ whole genome shotgun (WGS) entry which is preliminary data.</text>
</comment>